<feature type="compositionally biased region" description="Low complexity" evidence="5">
    <location>
        <begin position="343"/>
        <end position="356"/>
    </location>
</feature>
<evidence type="ECO:0000256" key="1">
    <source>
        <dbReference type="ARBA" id="ARBA00004141"/>
    </source>
</evidence>
<keyword evidence="3 6" id="KW-1133">Transmembrane helix</keyword>
<feature type="transmembrane region" description="Helical" evidence="6">
    <location>
        <begin position="92"/>
        <end position="116"/>
    </location>
</feature>
<name>A0ABQ6MXM8_9STRA</name>
<feature type="transmembrane region" description="Helical" evidence="6">
    <location>
        <begin position="122"/>
        <end position="140"/>
    </location>
</feature>
<reference evidence="7 8" key="1">
    <citation type="journal article" date="2023" name="Commun. Biol.">
        <title>Genome analysis of Parmales, the sister group of diatoms, reveals the evolutionary specialization of diatoms from phago-mixotrophs to photoautotrophs.</title>
        <authorList>
            <person name="Ban H."/>
            <person name="Sato S."/>
            <person name="Yoshikawa S."/>
            <person name="Yamada K."/>
            <person name="Nakamura Y."/>
            <person name="Ichinomiya M."/>
            <person name="Sato N."/>
            <person name="Blanc-Mathieu R."/>
            <person name="Endo H."/>
            <person name="Kuwata A."/>
            <person name="Ogata H."/>
        </authorList>
    </citation>
    <scope>NUCLEOTIDE SEQUENCE [LARGE SCALE GENOMIC DNA]</scope>
</reference>
<comment type="caution">
    <text evidence="7">The sequence shown here is derived from an EMBL/GenBank/DDBJ whole genome shotgun (WGS) entry which is preliminary data.</text>
</comment>
<evidence type="ECO:0000256" key="5">
    <source>
        <dbReference type="SAM" id="MobiDB-lite"/>
    </source>
</evidence>
<evidence type="ECO:0000256" key="3">
    <source>
        <dbReference type="ARBA" id="ARBA00022989"/>
    </source>
</evidence>
<dbReference type="EMBL" id="BRYB01000672">
    <property type="protein sequence ID" value="GMI35099.1"/>
    <property type="molecule type" value="Genomic_DNA"/>
</dbReference>
<protein>
    <submittedName>
        <fullName evidence="7">Uncharacterized protein</fullName>
    </submittedName>
</protein>
<evidence type="ECO:0000313" key="8">
    <source>
        <dbReference type="Proteomes" id="UP001165060"/>
    </source>
</evidence>
<evidence type="ECO:0000313" key="7">
    <source>
        <dbReference type="EMBL" id="GMI35099.1"/>
    </source>
</evidence>
<feature type="region of interest" description="Disordered" evidence="5">
    <location>
        <begin position="288"/>
        <end position="322"/>
    </location>
</feature>
<evidence type="ECO:0000256" key="2">
    <source>
        <dbReference type="ARBA" id="ARBA00022692"/>
    </source>
</evidence>
<organism evidence="7 8">
    <name type="scientific">Tetraparma gracilis</name>
    <dbReference type="NCBI Taxonomy" id="2962635"/>
    <lineage>
        <taxon>Eukaryota</taxon>
        <taxon>Sar</taxon>
        <taxon>Stramenopiles</taxon>
        <taxon>Ochrophyta</taxon>
        <taxon>Bolidophyceae</taxon>
        <taxon>Parmales</taxon>
        <taxon>Triparmaceae</taxon>
        <taxon>Tetraparma</taxon>
    </lineage>
</organism>
<dbReference type="SUPFAM" id="SSF81340">
    <property type="entry name" value="Clc chloride channel"/>
    <property type="match status" value="1"/>
</dbReference>
<feature type="transmembrane region" description="Helical" evidence="6">
    <location>
        <begin position="250"/>
        <end position="268"/>
    </location>
</feature>
<dbReference type="Pfam" id="PF00654">
    <property type="entry name" value="Voltage_CLC"/>
    <property type="match status" value="1"/>
</dbReference>
<dbReference type="InterPro" id="IPR001807">
    <property type="entry name" value="ClC"/>
</dbReference>
<gene>
    <name evidence="7" type="ORF">TeGR_g10719</name>
</gene>
<sequence length="605" mass="63389">MATVTGVLVWASKNLITTLIVSLWSSLPDALISSGVPASTLLWVFPPSCGAFFGALVGLLSRPLLGDVPVHLGDWIAALHESPQRAQFKGTLASALTLGFTLRFGVLVLFSVIGGASVGPEIWMIVAPGALAASAAAGPLRQPRHTARALSLAAAASGISAFFGLPLASAFLILELPNVHGAQYAAEALPACFSSSVIGAIFGELFVVNTGNGVVVNAQLGNSRYFFPGLEAPSVSTASSIRSQFGLGPVFFAGAIGLAGLLAGKALVASIKLAAPFFAAARGPPGNGLRGDLRRAAKKPRRMRKDKTAVAPDSPSSNGLDLELSRLMSNKILSRTMPEPNTSPGRVSPPRSRPQSATRSPSPGLQESYGDSMLTLNTMHLSPSEQRLLAVDPARRDKDSMDILMSSSSADNILAGSALQSPVVVRDVGRNVDEWSSFGIKMNVPASMQSPGLGALRYKAQGYADTRIETAKHTYGAAPILQTPGMLKKKLLSDSEQLFSVSLKKKARDIARLRAGQEGVSPKHAMQSASSFATVPQQYAGKGAQYASPTRMAEKAQGSSPNDYFRAADAYETVVVVEEQRSTSPSDFFKRPDGYGRSGVPAGGE</sequence>
<accession>A0ABQ6MXM8</accession>
<evidence type="ECO:0000256" key="4">
    <source>
        <dbReference type="ARBA" id="ARBA00023136"/>
    </source>
</evidence>
<dbReference type="Gene3D" id="1.10.3080.10">
    <property type="entry name" value="Clc chloride channel"/>
    <property type="match status" value="1"/>
</dbReference>
<comment type="subcellular location">
    <subcellularLocation>
        <location evidence="1">Membrane</location>
        <topology evidence="1">Multi-pass membrane protein</topology>
    </subcellularLocation>
</comment>
<feature type="compositionally biased region" description="Basic residues" evidence="5">
    <location>
        <begin position="296"/>
        <end position="305"/>
    </location>
</feature>
<proteinExistence type="predicted"/>
<feature type="region of interest" description="Disordered" evidence="5">
    <location>
        <begin position="335"/>
        <end position="370"/>
    </location>
</feature>
<keyword evidence="2 6" id="KW-0812">Transmembrane</keyword>
<feature type="transmembrane region" description="Helical" evidence="6">
    <location>
        <begin position="39"/>
        <end position="60"/>
    </location>
</feature>
<keyword evidence="4 6" id="KW-0472">Membrane</keyword>
<feature type="region of interest" description="Disordered" evidence="5">
    <location>
        <begin position="578"/>
        <end position="605"/>
    </location>
</feature>
<keyword evidence="8" id="KW-1185">Reference proteome</keyword>
<feature type="transmembrane region" description="Helical" evidence="6">
    <location>
        <begin position="7"/>
        <end position="27"/>
    </location>
</feature>
<dbReference type="Proteomes" id="UP001165060">
    <property type="component" value="Unassembled WGS sequence"/>
</dbReference>
<dbReference type="InterPro" id="IPR014743">
    <property type="entry name" value="Cl-channel_core"/>
</dbReference>
<evidence type="ECO:0000256" key="6">
    <source>
        <dbReference type="SAM" id="Phobius"/>
    </source>
</evidence>
<feature type="transmembrane region" description="Helical" evidence="6">
    <location>
        <begin position="152"/>
        <end position="174"/>
    </location>
</feature>